<evidence type="ECO:0000313" key="3">
    <source>
        <dbReference type="Proteomes" id="UP000050360"/>
    </source>
</evidence>
<dbReference type="EMBL" id="LKCM01000095">
    <property type="protein sequence ID" value="KPQ44426.1"/>
    <property type="molecule type" value="Genomic_DNA"/>
</dbReference>
<dbReference type="PANTHER" id="PTHR33993">
    <property type="entry name" value="GLYOXALASE-RELATED"/>
    <property type="match status" value="1"/>
</dbReference>
<comment type="caution">
    <text evidence="2">The sequence shown here is derived from an EMBL/GenBank/DDBJ whole genome shotgun (WGS) entry which is preliminary data.</text>
</comment>
<dbReference type="PANTHER" id="PTHR33993:SF2">
    <property type="entry name" value="VOC DOMAIN-CONTAINING PROTEIN"/>
    <property type="match status" value="1"/>
</dbReference>
<dbReference type="CDD" id="cd07247">
    <property type="entry name" value="SgaA_N_like"/>
    <property type="match status" value="1"/>
</dbReference>
<dbReference type="AlphaFoldDB" id="A0A0N8KRA9"/>
<proteinExistence type="predicted"/>
<dbReference type="SUPFAM" id="SSF54593">
    <property type="entry name" value="Glyoxalase/Bleomycin resistance protein/Dihydroxybiphenyl dioxygenase"/>
    <property type="match status" value="1"/>
</dbReference>
<sequence>MDLFLNNIYSRPIHGNSLAPKFVRPRIFLEPSPIQTYIPPDHPISTKVSVMPAIVHFDLPADDPERAKKFYEKLFDWKFEKVPMPTPYYLIETSDLEGNPGVRGGMGKRGLPGQQVSNYIGVPSVDDYLAKVKNLGGNIIMQKTAVSGWGYLAICVDTENNTFGLWEEDRNAK</sequence>
<dbReference type="Proteomes" id="UP000050360">
    <property type="component" value="Unassembled WGS sequence"/>
</dbReference>
<gene>
    <name evidence="2" type="ORF">MPEBLZ_01059</name>
</gene>
<protein>
    <submittedName>
        <fullName evidence="2">Glyoxalase</fullName>
    </submittedName>
</protein>
<dbReference type="Pfam" id="PF22677">
    <property type="entry name" value="Ble-like_N"/>
    <property type="match status" value="1"/>
</dbReference>
<organism evidence="2 3">
    <name type="scientific">Candidatus Methanoperedens nitratireducens</name>
    <dbReference type="NCBI Taxonomy" id="1392998"/>
    <lineage>
        <taxon>Archaea</taxon>
        <taxon>Methanobacteriati</taxon>
        <taxon>Methanobacteriota</taxon>
        <taxon>Stenosarchaea group</taxon>
        <taxon>Methanomicrobia</taxon>
        <taxon>Methanosarcinales</taxon>
        <taxon>ANME-2 cluster</taxon>
        <taxon>Candidatus Methanoperedentaceae</taxon>
        <taxon>Candidatus Methanoperedens</taxon>
    </lineage>
</organism>
<dbReference type="InterPro" id="IPR052164">
    <property type="entry name" value="Anthracycline_SecMetBiosynth"/>
</dbReference>
<dbReference type="InterPro" id="IPR053863">
    <property type="entry name" value="Glyoxy/Ble-like_N"/>
</dbReference>
<reference evidence="2 3" key="1">
    <citation type="submission" date="2015-09" db="EMBL/GenBank/DDBJ databases">
        <title>A metagenomics-based metabolic model of nitrate-dependent anaerobic oxidation of methane by Methanoperedens-like archaea.</title>
        <authorList>
            <person name="Arshad A."/>
            <person name="Speth D.R."/>
            <person name="De Graaf R.M."/>
            <person name="Op Den Camp H.J."/>
            <person name="Jetten M.S."/>
            <person name="Welte C.U."/>
        </authorList>
    </citation>
    <scope>NUCLEOTIDE SEQUENCE [LARGE SCALE GENOMIC DNA]</scope>
</reference>
<accession>A0A0N8KRA9</accession>
<dbReference type="Gene3D" id="3.10.180.10">
    <property type="entry name" value="2,3-Dihydroxybiphenyl 1,2-Dioxygenase, domain 1"/>
    <property type="match status" value="1"/>
</dbReference>
<feature type="domain" description="Glyoxalase/Bleomycin resistance-like N-terminal" evidence="1">
    <location>
        <begin position="54"/>
        <end position="93"/>
    </location>
</feature>
<dbReference type="InterPro" id="IPR029068">
    <property type="entry name" value="Glyas_Bleomycin-R_OHBP_Dase"/>
</dbReference>
<evidence type="ECO:0000313" key="2">
    <source>
        <dbReference type="EMBL" id="KPQ44426.1"/>
    </source>
</evidence>
<name>A0A0N8KRA9_9EURY</name>
<evidence type="ECO:0000259" key="1">
    <source>
        <dbReference type="Pfam" id="PF22677"/>
    </source>
</evidence>